<comment type="caution">
    <text evidence="1">The sequence shown here is derived from an EMBL/GenBank/DDBJ whole genome shotgun (WGS) entry which is preliminary data.</text>
</comment>
<proteinExistence type="predicted"/>
<evidence type="ECO:0000313" key="2">
    <source>
        <dbReference type="Proteomes" id="UP000663844"/>
    </source>
</evidence>
<evidence type="ECO:0008006" key="3">
    <source>
        <dbReference type="Google" id="ProtNLM"/>
    </source>
</evidence>
<dbReference type="AlphaFoldDB" id="A0A819L0F0"/>
<organism evidence="1 2">
    <name type="scientific">Adineta steineri</name>
    <dbReference type="NCBI Taxonomy" id="433720"/>
    <lineage>
        <taxon>Eukaryota</taxon>
        <taxon>Metazoa</taxon>
        <taxon>Spiralia</taxon>
        <taxon>Gnathifera</taxon>
        <taxon>Rotifera</taxon>
        <taxon>Eurotatoria</taxon>
        <taxon>Bdelloidea</taxon>
        <taxon>Adinetida</taxon>
        <taxon>Adinetidae</taxon>
        <taxon>Adineta</taxon>
    </lineage>
</organism>
<reference evidence="1" key="1">
    <citation type="submission" date="2021-02" db="EMBL/GenBank/DDBJ databases">
        <authorList>
            <person name="Nowell W R."/>
        </authorList>
    </citation>
    <scope>NUCLEOTIDE SEQUENCE</scope>
</reference>
<dbReference type="EMBL" id="CAJOAZ010002715">
    <property type="protein sequence ID" value="CAF3953362.1"/>
    <property type="molecule type" value="Genomic_DNA"/>
</dbReference>
<protein>
    <recommendedName>
        <fullName evidence="3">BEN domain-containing protein</fullName>
    </recommendedName>
</protein>
<sequence length="277" mass="31642">MARKKIRGQKLQQEKENVKEKNYVQENNLPLTIRNNPLTTIQNCSPISSPIKEDKTCSFDTCSNEKKNDTPILYNVSNKIDGIDGNCEHANTDVQVVTSQKRKREESFDLILDENNSDEFIRLKKKCLDLEKRVEVLESALMPYSEDLNMVENIFGGIVEDTNHDRIVINDDKKMLDSNNELNINSEILNGLKQDSSTTTARAILKYLYPRPSPNFKLGDIDPTTAAYIVECSKNCHPDDRSTTKQIRRSMSNYFASIKHRKKRKTILLNAGGGRNQ</sequence>
<name>A0A819L0F0_9BILA</name>
<gene>
    <name evidence="1" type="ORF">OXD698_LOCUS26827</name>
</gene>
<dbReference type="Proteomes" id="UP000663844">
    <property type="component" value="Unassembled WGS sequence"/>
</dbReference>
<accession>A0A819L0F0</accession>
<evidence type="ECO:0000313" key="1">
    <source>
        <dbReference type="EMBL" id="CAF3953362.1"/>
    </source>
</evidence>